<reference evidence="2 3" key="1">
    <citation type="journal article" date="2013" name="Genome Announc.">
        <title>Draft Genome of the Marine Gammaproteobacterium Halomonas titanicae.</title>
        <authorList>
            <person name="Sanchez-Porro C."/>
            <person name="de la Haba R.R."/>
            <person name="Cruz-Hernandez N."/>
            <person name="Gonzalez J.M."/>
            <person name="Reyes-Guirao C."/>
            <person name="Navarro-Sampedro L."/>
            <person name="Carballo M."/>
            <person name="Ventosa A."/>
        </authorList>
    </citation>
    <scope>NUCLEOTIDE SEQUENCE [LARGE SCALE GENOMIC DNA]</scope>
    <source>
        <strain evidence="2 3">BH1</strain>
    </source>
</reference>
<organism evidence="2 3">
    <name type="scientific">Vreelandella titanicae BH1</name>
    <dbReference type="NCBI Taxonomy" id="1204738"/>
    <lineage>
        <taxon>Bacteria</taxon>
        <taxon>Pseudomonadati</taxon>
        <taxon>Pseudomonadota</taxon>
        <taxon>Gammaproteobacteria</taxon>
        <taxon>Oceanospirillales</taxon>
        <taxon>Halomonadaceae</taxon>
        <taxon>Vreelandella</taxon>
    </lineage>
</organism>
<dbReference type="RefSeq" id="WP_009288254.1">
    <property type="nucleotide sequence ID" value="NZ_AOPO01000016.1"/>
</dbReference>
<evidence type="ECO:0000313" key="3">
    <source>
        <dbReference type="Proteomes" id="UP000011651"/>
    </source>
</evidence>
<dbReference type="GeneID" id="69280125"/>
<dbReference type="EMBL" id="AOPO01000016">
    <property type="protein sequence ID" value="ELY20524.1"/>
    <property type="molecule type" value="Genomic_DNA"/>
</dbReference>
<dbReference type="InterPro" id="IPR029063">
    <property type="entry name" value="SAM-dependent_MTases_sf"/>
</dbReference>
<dbReference type="InterPro" id="IPR041698">
    <property type="entry name" value="Methyltransf_25"/>
</dbReference>
<dbReference type="Gene3D" id="3.40.50.150">
    <property type="entry name" value="Vaccinia Virus protein VP39"/>
    <property type="match status" value="1"/>
</dbReference>
<dbReference type="GO" id="GO:0008168">
    <property type="term" value="F:methyltransferase activity"/>
    <property type="evidence" value="ECO:0007669"/>
    <property type="project" value="UniProtKB-KW"/>
</dbReference>
<sequence length="221" mass="24816">MNSKHHWESVYQRNTTDQVSWFRSHLEASLDYIQAATPDPHAGIIDVGCGEATLVDDLLALGYDDITVLDISESAIEAAKRRLGKASSRVTWCVGDITQVILKARRYDLWHDRAVFHFLLDSNQRAAYVRQLCYSLVPGGHVVMATFGPEGPTRCSGLDVVRYSATQLSEQLGPSFELLSDHLEVHETPTGHSQQFLYTHFRHKDGIGRSLSVHRHGDDIF</sequence>
<dbReference type="PANTHER" id="PTHR12843:SF5">
    <property type="entry name" value="EEF1A LYSINE METHYLTRANSFERASE 2"/>
    <property type="match status" value="1"/>
</dbReference>
<feature type="domain" description="Methyltransferase" evidence="1">
    <location>
        <begin position="44"/>
        <end position="140"/>
    </location>
</feature>
<dbReference type="SUPFAM" id="SSF53335">
    <property type="entry name" value="S-adenosyl-L-methionine-dependent methyltransferases"/>
    <property type="match status" value="1"/>
</dbReference>
<dbReference type="PANTHER" id="PTHR12843">
    <property type="entry name" value="PROTEIN-LYSINE N-METHYLTRANSFERASE METTL10"/>
    <property type="match status" value="1"/>
</dbReference>
<evidence type="ECO:0000313" key="2">
    <source>
        <dbReference type="EMBL" id="ELY20524.1"/>
    </source>
</evidence>
<keyword evidence="2" id="KW-0808">Transferase</keyword>
<proteinExistence type="predicted"/>
<dbReference type="Pfam" id="PF13649">
    <property type="entry name" value="Methyltransf_25"/>
    <property type="match status" value="1"/>
</dbReference>
<dbReference type="PATRIC" id="fig|1204738.3.peg.4177"/>
<keyword evidence="2" id="KW-0489">Methyltransferase</keyword>
<evidence type="ECO:0000259" key="1">
    <source>
        <dbReference type="Pfam" id="PF13649"/>
    </source>
</evidence>
<dbReference type="GO" id="GO:0032259">
    <property type="term" value="P:methylation"/>
    <property type="evidence" value="ECO:0007669"/>
    <property type="project" value="UniProtKB-KW"/>
</dbReference>
<comment type="caution">
    <text evidence="2">The sequence shown here is derived from an EMBL/GenBank/DDBJ whole genome shotgun (WGS) entry which is preliminary data.</text>
</comment>
<gene>
    <name evidence="2" type="ORF">HALTITAN_2780</name>
</gene>
<dbReference type="Proteomes" id="UP000011651">
    <property type="component" value="Unassembled WGS sequence"/>
</dbReference>
<name>L9U6P6_9GAMM</name>
<dbReference type="AlphaFoldDB" id="L9U6P6"/>
<dbReference type="CDD" id="cd02440">
    <property type="entry name" value="AdoMet_MTases"/>
    <property type="match status" value="1"/>
</dbReference>
<accession>L9U6P6</accession>
<protein>
    <submittedName>
        <fullName evidence="2">Methyltransferase type 12</fullName>
    </submittedName>
</protein>